<name>A0A1X1D432_9GAMM</name>
<comment type="caution">
    <text evidence="2">The sequence shown here is derived from an EMBL/GenBank/DDBJ whole genome shotgun (WGS) entry which is preliminary data.</text>
</comment>
<evidence type="ECO:0000313" key="3">
    <source>
        <dbReference type="Proteomes" id="UP000193104"/>
    </source>
</evidence>
<accession>A0A1X1D432</accession>
<dbReference type="AlphaFoldDB" id="A0A1X1D432"/>
<keyword evidence="3" id="KW-1185">Reference proteome</keyword>
<gene>
    <name evidence="2" type="ORF">HA48_15790</name>
</gene>
<proteinExistence type="predicted"/>
<keyword evidence="1" id="KW-1133">Transmembrane helix</keyword>
<protein>
    <submittedName>
        <fullName evidence="2">Uncharacterized protein</fullName>
    </submittedName>
</protein>
<feature type="transmembrane region" description="Helical" evidence="1">
    <location>
        <begin position="37"/>
        <end position="58"/>
    </location>
</feature>
<evidence type="ECO:0000313" key="2">
    <source>
        <dbReference type="EMBL" id="ORM71443.1"/>
    </source>
</evidence>
<reference evidence="2 3" key="1">
    <citation type="journal article" date="2017" name="Antonie Van Leeuwenhoek">
        <title>Phylogenomic resolution of the bacterial genus Pantoea and its relationship with Erwinia and Tatumella.</title>
        <authorList>
            <person name="Palmer M."/>
            <person name="Steenkamp E.T."/>
            <person name="Coetzee M.P."/>
            <person name="Chan W.Y."/>
            <person name="van Zyl E."/>
            <person name="De Maayer P."/>
            <person name="Coutinho T.A."/>
            <person name="Blom J."/>
            <person name="Smits T.H."/>
            <person name="Duffy B."/>
            <person name="Venter S.N."/>
        </authorList>
    </citation>
    <scope>NUCLEOTIDE SEQUENCE [LARGE SCALE GENOMIC DNA]</scope>
    <source>
        <strain evidence="2 3">LMG 26277</strain>
    </source>
</reference>
<dbReference type="Proteomes" id="UP000193104">
    <property type="component" value="Unassembled WGS sequence"/>
</dbReference>
<organism evidence="2 3">
    <name type="scientific">Pantoea wallisii</name>
    <dbReference type="NCBI Taxonomy" id="1076551"/>
    <lineage>
        <taxon>Bacteria</taxon>
        <taxon>Pseudomonadati</taxon>
        <taxon>Pseudomonadota</taxon>
        <taxon>Gammaproteobacteria</taxon>
        <taxon>Enterobacterales</taxon>
        <taxon>Erwiniaceae</taxon>
        <taxon>Pantoea</taxon>
    </lineage>
</organism>
<keyword evidence="1" id="KW-0812">Transmembrane</keyword>
<evidence type="ECO:0000256" key="1">
    <source>
        <dbReference type="SAM" id="Phobius"/>
    </source>
</evidence>
<sequence>MVVVLMTKSRHSDLRMTRPTHRNQVINNLIDPNRLRAVIFCLPLRALFVLAFTLRLFYFITRIIRLINDPAEASREI</sequence>
<dbReference type="EMBL" id="MLFS01000048">
    <property type="protein sequence ID" value="ORM71443.1"/>
    <property type="molecule type" value="Genomic_DNA"/>
</dbReference>
<dbReference type="STRING" id="1076551.HA48_15790"/>
<keyword evidence="1" id="KW-0472">Membrane</keyword>